<sequence>MPSNSAFLSVATGLPRTPINQNCSDSAVVNELMWKVLESNVSLVGLDEVRGQKLIVDSRCWYHLLHVENDQLVTSCRKSQRNCKLNNSGDTKKTASSVMKEHDTNSKLQIVFWQLFNLNVNQLRLLVLFEKLKATKSKRDAAINKQITFNNKSKELLTKMSIPYENVDDIDLELAKRIKNNDFDASLTNSSSMLLYGCGKVFHHKSTEATLSKCNQSLQSMKLVRYSSDDQGNKSILLALYALLTFYQSGNYKTTATAAVIKNSDRPGVSQHRSRLFSVGFEHPDDFTKSCSDDVESKQSTISTKSQNSSTVTRKKSAKKSAVPCKDASNNGESDDKVVGGSEVSTRNGDGTCAKSDDKMFNLIFEFVHQMKDKSLLSIYKRLEQLCSSSTAAETSFEMTDVEKALSFLFTDKLTSHLNNIQKHYHMKEESLGSPRSDDDIKWTRPDFHLLQEYTKSLHLSLPCKQLLSYVVAFDLYYLSNGIFSGDSFPDGFSRPEKIMRLSKKKEAELYEIKWSFIPGTEALRSRDLVTTEYKNVFSAAFPKIASKFEGWKLRSDDDDDEDEEDGGDELARKSPSPVKKDRGKRKTCDPMDTPASNSSGRTTLKDYYVARKRLNF</sequence>
<dbReference type="EMBL" id="AMQM01002154">
    <property type="status" value="NOT_ANNOTATED_CDS"/>
    <property type="molecule type" value="Genomic_DNA"/>
</dbReference>
<dbReference type="KEGG" id="hro:HELRODRAFT_189756"/>
<gene>
    <name evidence="3" type="primary">20211370</name>
    <name evidence="2" type="ORF">HELRODRAFT_189756</name>
</gene>
<protein>
    <submittedName>
        <fullName evidence="2 3">Uncharacterized protein</fullName>
    </submittedName>
</protein>
<feature type="compositionally biased region" description="Acidic residues" evidence="1">
    <location>
        <begin position="557"/>
        <end position="569"/>
    </location>
</feature>
<evidence type="ECO:0000313" key="3">
    <source>
        <dbReference type="EnsemblMetazoa" id="HelroP189756"/>
    </source>
</evidence>
<reference evidence="3" key="3">
    <citation type="submission" date="2015-06" db="UniProtKB">
        <authorList>
            <consortium name="EnsemblMetazoa"/>
        </authorList>
    </citation>
    <scope>IDENTIFICATION</scope>
</reference>
<dbReference type="EnsemblMetazoa" id="HelroT189756">
    <property type="protein sequence ID" value="HelroP189756"/>
    <property type="gene ID" value="HelroG189756"/>
</dbReference>
<keyword evidence="4" id="KW-1185">Reference proteome</keyword>
<evidence type="ECO:0000256" key="1">
    <source>
        <dbReference type="SAM" id="MobiDB-lite"/>
    </source>
</evidence>
<accession>T1FRC3</accession>
<reference evidence="4" key="1">
    <citation type="submission" date="2012-12" db="EMBL/GenBank/DDBJ databases">
        <authorList>
            <person name="Hellsten U."/>
            <person name="Grimwood J."/>
            <person name="Chapman J.A."/>
            <person name="Shapiro H."/>
            <person name="Aerts A."/>
            <person name="Otillar R.P."/>
            <person name="Terry A.Y."/>
            <person name="Boore J.L."/>
            <person name="Simakov O."/>
            <person name="Marletaz F."/>
            <person name="Cho S.-J."/>
            <person name="Edsinger-Gonzales E."/>
            <person name="Havlak P."/>
            <person name="Kuo D.-H."/>
            <person name="Larsson T."/>
            <person name="Lv J."/>
            <person name="Arendt D."/>
            <person name="Savage R."/>
            <person name="Osoegawa K."/>
            <person name="de Jong P."/>
            <person name="Lindberg D.R."/>
            <person name="Seaver E.C."/>
            <person name="Weisblat D.A."/>
            <person name="Putnam N.H."/>
            <person name="Grigoriev I.V."/>
            <person name="Rokhsar D.S."/>
        </authorList>
    </citation>
    <scope>NUCLEOTIDE SEQUENCE</scope>
</reference>
<feature type="region of interest" description="Disordered" evidence="1">
    <location>
        <begin position="555"/>
        <end position="605"/>
    </location>
</feature>
<proteinExistence type="predicted"/>
<dbReference type="CTD" id="20211370"/>
<name>T1FRC3_HELRO</name>
<dbReference type="InterPro" id="IPR029060">
    <property type="entry name" value="PIN-like_dom_sf"/>
</dbReference>
<dbReference type="GeneID" id="20211370"/>
<evidence type="ECO:0000313" key="2">
    <source>
        <dbReference type="EMBL" id="ESN91656.1"/>
    </source>
</evidence>
<feature type="compositionally biased region" description="Polar residues" evidence="1">
    <location>
        <begin position="298"/>
        <end position="312"/>
    </location>
</feature>
<evidence type="ECO:0000313" key="4">
    <source>
        <dbReference type="Proteomes" id="UP000015101"/>
    </source>
</evidence>
<dbReference type="EMBL" id="KB097700">
    <property type="protein sequence ID" value="ESN91656.1"/>
    <property type="molecule type" value="Genomic_DNA"/>
</dbReference>
<dbReference type="Proteomes" id="UP000015101">
    <property type="component" value="Unassembled WGS sequence"/>
</dbReference>
<reference evidence="2 4" key="2">
    <citation type="journal article" date="2013" name="Nature">
        <title>Insights into bilaterian evolution from three spiralian genomes.</title>
        <authorList>
            <person name="Simakov O."/>
            <person name="Marletaz F."/>
            <person name="Cho S.J."/>
            <person name="Edsinger-Gonzales E."/>
            <person name="Havlak P."/>
            <person name="Hellsten U."/>
            <person name="Kuo D.H."/>
            <person name="Larsson T."/>
            <person name="Lv J."/>
            <person name="Arendt D."/>
            <person name="Savage R."/>
            <person name="Osoegawa K."/>
            <person name="de Jong P."/>
            <person name="Grimwood J."/>
            <person name="Chapman J.A."/>
            <person name="Shapiro H."/>
            <person name="Aerts A."/>
            <person name="Otillar R.P."/>
            <person name="Terry A.Y."/>
            <person name="Boore J.L."/>
            <person name="Grigoriev I.V."/>
            <person name="Lindberg D.R."/>
            <person name="Seaver E.C."/>
            <person name="Weisblat D.A."/>
            <person name="Putnam N.H."/>
            <person name="Rokhsar D.S."/>
        </authorList>
    </citation>
    <scope>NUCLEOTIDE SEQUENCE</scope>
</reference>
<dbReference type="RefSeq" id="XP_009030480.1">
    <property type="nucleotide sequence ID" value="XM_009032232.1"/>
</dbReference>
<dbReference type="HOGENOM" id="CLU_442978_0_0_1"/>
<organism evidence="3 4">
    <name type="scientific">Helobdella robusta</name>
    <name type="common">Californian leech</name>
    <dbReference type="NCBI Taxonomy" id="6412"/>
    <lineage>
        <taxon>Eukaryota</taxon>
        <taxon>Metazoa</taxon>
        <taxon>Spiralia</taxon>
        <taxon>Lophotrochozoa</taxon>
        <taxon>Annelida</taxon>
        <taxon>Clitellata</taxon>
        <taxon>Hirudinea</taxon>
        <taxon>Rhynchobdellida</taxon>
        <taxon>Glossiphoniidae</taxon>
        <taxon>Helobdella</taxon>
    </lineage>
</organism>
<dbReference type="AlphaFoldDB" id="T1FRC3"/>
<feature type="region of interest" description="Disordered" evidence="1">
    <location>
        <begin position="298"/>
        <end position="351"/>
    </location>
</feature>
<dbReference type="InParanoid" id="T1FRC3"/>
<dbReference type="SUPFAM" id="SSF88723">
    <property type="entry name" value="PIN domain-like"/>
    <property type="match status" value="1"/>
</dbReference>